<evidence type="ECO:0000256" key="1">
    <source>
        <dbReference type="SAM" id="Phobius"/>
    </source>
</evidence>
<keyword evidence="1" id="KW-0812">Transmembrane</keyword>
<feature type="transmembrane region" description="Helical" evidence="1">
    <location>
        <begin position="64"/>
        <end position="82"/>
    </location>
</feature>
<dbReference type="Pfam" id="PF19545">
    <property type="entry name" value="DUF6069"/>
    <property type="match status" value="1"/>
</dbReference>
<accession>A0A4T2BNC2</accession>
<proteinExistence type="predicted"/>
<protein>
    <submittedName>
        <fullName evidence="2">Uncharacterized protein</fullName>
    </submittedName>
</protein>
<dbReference type="InterPro" id="IPR045713">
    <property type="entry name" value="DUF6069"/>
</dbReference>
<dbReference type="EMBL" id="QYRT01000037">
    <property type="protein sequence ID" value="TIH33095.1"/>
    <property type="molecule type" value="Genomic_DNA"/>
</dbReference>
<keyword evidence="3" id="KW-1185">Reference proteome</keyword>
<organism evidence="2 3">
    <name type="scientific">Subtercola vilae</name>
    <dbReference type="NCBI Taxonomy" id="2056433"/>
    <lineage>
        <taxon>Bacteria</taxon>
        <taxon>Bacillati</taxon>
        <taxon>Actinomycetota</taxon>
        <taxon>Actinomycetes</taxon>
        <taxon>Micrococcales</taxon>
        <taxon>Microbacteriaceae</taxon>
        <taxon>Subtercola</taxon>
    </lineage>
</organism>
<dbReference type="Proteomes" id="UP000306192">
    <property type="component" value="Unassembled WGS sequence"/>
</dbReference>
<keyword evidence="1" id="KW-0472">Membrane</keyword>
<evidence type="ECO:0000313" key="3">
    <source>
        <dbReference type="Proteomes" id="UP000306192"/>
    </source>
</evidence>
<feature type="transmembrane region" description="Helical" evidence="1">
    <location>
        <begin position="21"/>
        <end position="44"/>
    </location>
</feature>
<feature type="transmembrane region" description="Helical" evidence="1">
    <location>
        <begin position="117"/>
        <end position="140"/>
    </location>
</feature>
<feature type="transmembrane region" description="Helical" evidence="1">
    <location>
        <begin position="89"/>
        <end position="111"/>
    </location>
</feature>
<keyword evidence="1" id="KW-1133">Transmembrane helix</keyword>
<dbReference type="AlphaFoldDB" id="A0A4T2BNC2"/>
<evidence type="ECO:0000313" key="2">
    <source>
        <dbReference type="EMBL" id="TIH33095.1"/>
    </source>
</evidence>
<reference evidence="2 3" key="1">
    <citation type="journal article" date="2019" name="Microorganisms">
        <title>Systematic Affiliation and Genome Analysis of Subtercola vilae DB165(T) with Particular Emphasis on Cold Adaptation of an Isolate from a High-Altitude Cold Volcano Lake.</title>
        <authorList>
            <person name="Villalobos A.S."/>
            <person name="Wiese J."/>
            <person name="Imhoff J.F."/>
            <person name="Dorador C."/>
            <person name="Keller A."/>
            <person name="Hentschel U."/>
        </authorList>
    </citation>
    <scope>NUCLEOTIDE SEQUENCE [LARGE SCALE GENOMIC DNA]</scope>
    <source>
        <strain evidence="2 3">DB165</strain>
    </source>
</reference>
<name>A0A4T2BNC2_9MICO</name>
<comment type="caution">
    <text evidence="2">The sequence shown here is derived from an EMBL/GenBank/DDBJ whole genome shotgun (WGS) entry which is preliminary data.</text>
</comment>
<gene>
    <name evidence="2" type="ORF">D4765_15260</name>
</gene>
<sequence length="150" mass="15936">MITALRLDFPAGKNQPGLARFIIATAVAVALSLLACAGLAQLGVVLFPATKGYEHYGFADYGKLTIIGVVLASLAWPALTLISTRAQRLYVGLAVIVTIVGFAPDAWILYQGQPADAVFILVLMHLALALITVLALMFIAPQHPARRALQ</sequence>